<protein>
    <submittedName>
        <fullName evidence="2">Restriction endonuclease</fullName>
    </submittedName>
</protein>
<proteinExistence type="predicted"/>
<accession>A0A3E2XNR5</accession>
<dbReference type="Proteomes" id="UP000261231">
    <property type="component" value="Unassembled WGS sequence"/>
</dbReference>
<evidence type="ECO:0000313" key="2">
    <source>
        <dbReference type="EMBL" id="RGC49224.1"/>
    </source>
</evidence>
<evidence type="ECO:0000313" key="3">
    <source>
        <dbReference type="Proteomes" id="UP000261231"/>
    </source>
</evidence>
<dbReference type="EMBL" id="QVFD01000003">
    <property type="protein sequence ID" value="RGC49224.1"/>
    <property type="molecule type" value="Genomic_DNA"/>
</dbReference>
<dbReference type="PANTHER" id="PTHR30015">
    <property type="entry name" value="MRR RESTRICTION SYSTEM PROTEIN"/>
    <property type="match status" value="1"/>
</dbReference>
<dbReference type="SUPFAM" id="SSF52980">
    <property type="entry name" value="Restriction endonuclease-like"/>
    <property type="match status" value="1"/>
</dbReference>
<comment type="caution">
    <text evidence="2">The sequence shown here is derived from an EMBL/GenBank/DDBJ whole genome shotgun (WGS) entry which is preliminary data.</text>
</comment>
<dbReference type="InterPro" id="IPR011335">
    <property type="entry name" value="Restrct_endonuc-II-like"/>
</dbReference>
<dbReference type="AlphaFoldDB" id="A0A3E2XNR5"/>
<gene>
    <name evidence="2" type="ORF">DW747_04535</name>
</gene>
<keyword evidence="3" id="KW-1185">Reference proteome</keyword>
<keyword evidence="2" id="KW-0255">Endonuclease</keyword>
<dbReference type="InterPro" id="IPR007560">
    <property type="entry name" value="Restrct_endonuc_IV_Mrr"/>
</dbReference>
<organism evidence="2 3">
    <name type="scientific">Coprococcus catus</name>
    <dbReference type="NCBI Taxonomy" id="116085"/>
    <lineage>
        <taxon>Bacteria</taxon>
        <taxon>Bacillati</taxon>
        <taxon>Bacillota</taxon>
        <taxon>Clostridia</taxon>
        <taxon>Lachnospirales</taxon>
        <taxon>Lachnospiraceae</taxon>
        <taxon>Coprococcus</taxon>
    </lineage>
</organism>
<dbReference type="Pfam" id="PF04471">
    <property type="entry name" value="Mrr_cat"/>
    <property type="match status" value="1"/>
</dbReference>
<dbReference type="GO" id="GO:0003677">
    <property type="term" value="F:DNA binding"/>
    <property type="evidence" value="ECO:0007669"/>
    <property type="project" value="InterPro"/>
</dbReference>
<dbReference type="PANTHER" id="PTHR30015:SF7">
    <property type="entry name" value="TYPE IV METHYL-DIRECTED RESTRICTION ENZYME ECOKMRR"/>
    <property type="match status" value="1"/>
</dbReference>
<dbReference type="InterPro" id="IPR011856">
    <property type="entry name" value="tRNA_endonuc-like_dom_sf"/>
</dbReference>
<feature type="domain" description="Restriction endonuclease type IV Mrr" evidence="1">
    <location>
        <begin position="122"/>
        <end position="236"/>
    </location>
</feature>
<name>A0A3E2XNR5_9FIRM</name>
<dbReference type="Gene3D" id="3.40.1350.10">
    <property type="match status" value="1"/>
</dbReference>
<sequence>MMKVSGDFYVKCNNCGHITYVEADSLDYDTTSTERSMGAEVEYNFYGEYRCEACGRSIDYNIRGYEYPVGAFNYSASECHGGEFVDEPSADIEYEFDDYYSNYAYEEYIEADDILERNREQIRNMTPREFELFVGEIFESLGFTVKVTQATRDGGRDIIATKADPIPFTLIVECKHWGEKHKVDVSVVRSLYGVQTAMQANQSVVVTSTKFTRDARKFAESRNTMMQLWDIDDLLKYVR</sequence>
<dbReference type="InterPro" id="IPR052906">
    <property type="entry name" value="Type_IV_Methyl-Rstrct_Enzyme"/>
</dbReference>
<dbReference type="GO" id="GO:0009307">
    <property type="term" value="P:DNA restriction-modification system"/>
    <property type="evidence" value="ECO:0007669"/>
    <property type="project" value="InterPro"/>
</dbReference>
<evidence type="ECO:0000259" key="1">
    <source>
        <dbReference type="Pfam" id="PF04471"/>
    </source>
</evidence>
<keyword evidence="2" id="KW-0378">Hydrolase</keyword>
<dbReference type="GO" id="GO:0015666">
    <property type="term" value="F:restriction endodeoxyribonuclease activity"/>
    <property type="evidence" value="ECO:0007669"/>
    <property type="project" value="TreeGrafter"/>
</dbReference>
<keyword evidence="2" id="KW-0540">Nuclease</keyword>
<dbReference type="OrthoDB" id="1426324at2"/>
<reference evidence="2 3" key="1">
    <citation type="submission" date="2018-08" db="EMBL/GenBank/DDBJ databases">
        <title>A genome reference for cultivated species of the human gut microbiota.</title>
        <authorList>
            <person name="Zou Y."/>
            <person name="Xue W."/>
            <person name="Luo G."/>
        </authorList>
    </citation>
    <scope>NUCLEOTIDE SEQUENCE [LARGE SCALE GENOMIC DNA]</scope>
    <source>
        <strain evidence="2 3">AM28-39</strain>
    </source>
</reference>
<dbReference type="RefSeq" id="WP_117539118.1">
    <property type="nucleotide sequence ID" value="NZ_QVFD01000003.1"/>
</dbReference>